<dbReference type="SUPFAM" id="SSF51735">
    <property type="entry name" value="NAD(P)-binding Rossmann-fold domains"/>
    <property type="match status" value="1"/>
</dbReference>
<dbReference type="Pfam" id="PF01113">
    <property type="entry name" value="DapB_N"/>
    <property type="match status" value="1"/>
</dbReference>
<reference evidence="5" key="1">
    <citation type="journal article" date="2019" name="Int. J. Syst. Evol. Microbiol.">
        <title>The Global Catalogue of Microorganisms (GCM) 10K type strain sequencing project: providing services to taxonomists for standard genome sequencing and annotation.</title>
        <authorList>
            <consortium name="The Broad Institute Genomics Platform"/>
            <consortium name="The Broad Institute Genome Sequencing Center for Infectious Disease"/>
            <person name="Wu L."/>
            <person name="Ma J."/>
        </authorList>
    </citation>
    <scope>NUCLEOTIDE SEQUENCE [LARGE SCALE GENOMIC DNA]</scope>
    <source>
        <strain evidence="5">JCM 16908</strain>
    </source>
</reference>
<dbReference type="InterPro" id="IPR036291">
    <property type="entry name" value="NAD(P)-bd_dom_sf"/>
</dbReference>
<accession>A0ABP7HKH4</accession>
<dbReference type="EMBL" id="BAAAZR010000001">
    <property type="protein sequence ID" value="GAA3794057.1"/>
    <property type="molecule type" value="Genomic_DNA"/>
</dbReference>
<keyword evidence="2" id="KW-0560">Oxidoreductase</keyword>
<gene>
    <name evidence="4" type="ORF">GCM10022226_11680</name>
</gene>
<feature type="domain" description="Dihydrodipicolinate reductase N-terminal" evidence="3">
    <location>
        <begin position="2"/>
        <end position="57"/>
    </location>
</feature>
<comment type="caution">
    <text evidence="4">The sequence shown here is derived from an EMBL/GenBank/DDBJ whole genome shotgun (WGS) entry which is preliminary data.</text>
</comment>
<evidence type="ECO:0000259" key="3">
    <source>
        <dbReference type="Pfam" id="PF01113"/>
    </source>
</evidence>
<evidence type="ECO:0000313" key="5">
    <source>
        <dbReference type="Proteomes" id="UP001500888"/>
    </source>
</evidence>
<keyword evidence="5" id="KW-1185">Reference proteome</keyword>
<evidence type="ECO:0000256" key="1">
    <source>
        <dbReference type="ARBA" id="ARBA00022857"/>
    </source>
</evidence>
<protein>
    <recommendedName>
        <fullName evidence="3">Dihydrodipicolinate reductase N-terminal domain-containing protein</fullName>
    </recommendedName>
</protein>
<sequence>MPVFGHVAEALDGVDVLVDYTSHDAVRGNTLVAIERSVSVIIGASGLRQRVTHALGAAYAADGAGPGM</sequence>
<evidence type="ECO:0000256" key="2">
    <source>
        <dbReference type="ARBA" id="ARBA00023002"/>
    </source>
</evidence>
<dbReference type="InterPro" id="IPR000846">
    <property type="entry name" value="DapB_N"/>
</dbReference>
<dbReference type="Gene3D" id="3.40.50.720">
    <property type="entry name" value="NAD(P)-binding Rossmann-like Domain"/>
    <property type="match status" value="1"/>
</dbReference>
<evidence type="ECO:0000313" key="4">
    <source>
        <dbReference type="EMBL" id="GAA3794057.1"/>
    </source>
</evidence>
<name>A0ABP7HKH4_9ACTN</name>
<keyword evidence="1" id="KW-0521">NADP</keyword>
<organism evidence="4 5">
    <name type="scientific">Sphaerisporangium flaviroseum</name>
    <dbReference type="NCBI Taxonomy" id="509199"/>
    <lineage>
        <taxon>Bacteria</taxon>
        <taxon>Bacillati</taxon>
        <taxon>Actinomycetota</taxon>
        <taxon>Actinomycetes</taxon>
        <taxon>Streptosporangiales</taxon>
        <taxon>Streptosporangiaceae</taxon>
        <taxon>Sphaerisporangium</taxon>
    </lineage>
</organism>
<dbReference type="RefSeq" id="WP_425566856.1">
    <property type="nucleotide sequence ID" value="NZ_BAAAZR010000001.1"/>
</dbReference>
<dbReference type="Proteomes" id="UP001500888">
    <property type="component" value="Unassembled WGS sequence"/>
</dbReference>
<proteinExistence type="predicted"/>